<comment type="caution">
    <text evidence="3">The sequence shown here is derived from an EMBL/GenBank/DDBJ whole genome shotgun (WGS) entry which is preliminary data.</text>
</comment>
<accession>A0AAD8PRP4</accession>
<dbReference type="Proteomes" id="UP001230504">
    <property type="component" value="Unassembled WGS sequence"/>
</dbReference>
<reference evidence="3" key="1">
    <citation type="submission" date="2021-06" db="EMBL/GenBank/DDBJ databases">
        <title>Comparative genomics, transcriptomics and evolutionary studies reveal genomic signatures of adaptation to plant cell wall in hemibiotrophic fungi.</title>
        <authorList>
            <consortium name="DOE Joint Genome Institute"/>
            <person name="Baroncelli R."/>
            <person name="Diaz J.F."/>
            <person name="Benocci T."/>
            <person name="Peng M."/>
            <person name="Battaglia E."/>
            <person name="Haridas S."/>
            <person name="Andreopoulos W."/>
            <person name="Labutti K."/>
            <person name="Pangilinan J."/>
            <person name="Floch G.L."/>
            <person name="Makela M.R."/>
            <person name="Henrissat B."/>
            <person name="Grigoriev I.V."/>
            <person name="Crouch J.A."/>
            <person name="De Vries R.P."/>
            <person name="Sukno S.A."/>
            <person name="Thon M.R."/>
        </authorList>
    </citation>
    <scope>NUCLEOTIDE SEQUENCE</scope>
    <source>
        <strain evidence="3">CBS 125086</strain>
    </source>
</reference>
<evidence type="ECO:0000313" key="3">
    <source>
        <dbReference type="EMBL" id="KAK1574551.1"/>
    </source>
</evidence>
<keyword evidence="4" id="KW-1185">Reference proteome</keyword>
<feature type="transmembrane region" description="Helical" evidence="2">
    <location>
        <begin position="69"/>
        <end position="86"/>
    </location>
</feature>
<name>A0AAD8PRP4_9PEZI</name>
<evidence type="ECO:0000313" key="4">
    <source>
        <dbReference type="Proteomes" id="UP001230504"/>
    </source>
</evidence>
<dbReference type="GeneID" id="85443012"/>
<feature type="transmembrane region" description="Helical" evidence="2">
    <location>
        <begin position="107"/>
        <end position="129"/>
    </location>
</feature>
<gene>
    <name evidence="3" type="ORF">LY79DRAFT_565898</name>
</gene>
<keyword evidence="2" id="KW-0472">Membrane</keyword>
<feature type="region of interest" description="Disordered" evidence="1">
    <location>
        <begin position="186"/>
        <end position="223"/>
    </location>
</feature>
<protein>
    <submittedName>
        <fullName evidence="3">Uncharacterized protein</fullName>
    </submittedName>
</protein>
<organism evidence="3 4">
    <name type="scientific">Colletotrichum navitas</name>
    <dbReference type="NCBI Taxonomy" id="681940"/>
    <lineage>
        <taxon>Eukaryota</taxon>
        <taxon>Fungi</taxon>
        <taxon>Dikarya</taxon>
        <taxon>Ascomycota</taxon>
        <taxon>Pezizomycotina</taxon>
        <taxon>Sordariomycetes</taxon>
        <taxon>Hypocreomycetidae</taxon>
        <taxon>Glomerellales</taxon>
        <taxon>Glomerellaceae</taxon>
        <taxon>Colletotrichum</taxon>
        <taxon>Colletotrichum graminicola species complex</taxon>
    </lineage>
</organism>
<dbReference type="RefSeq" id="XP_060410069.1">
    <property type="nucleotide sequence ID" value="XM_060558772.1"/>
</dbReference>
<evidence type="ECO:0000256" key="1">
    <source>
        <dbReference type="SAM" id="MobiDB-lite"/>
    </source>
</evidence>
<keyword evidence="2" id="KW-0812">Transmembrane</keyword>
<dbReference type="EMBL" id="JAHLJV010000074">
    <property type="protein sequence ID" value="KAK1574551.1"/>
    <property type="molecule type" value="Genomic_DNA"/>
</dbReference>
<evidence type="ECO:0000256" key="2">
    <source>
        <dbReference type="SAM" id="Phobius"/>
    </source>
</evidence>
<dbReference type="AlphaFoldDB" id="A0AAD8PRP4"/>
<feature type="transmembrane region" description="Helical" evidence="2">
    <location>
        <begin position="39"/>
        <end position="57"/>
    </location>
</feature>
<feature type="transmembrane region" description="Helical" evidence="2">
    <location>
        <begin position="141"/>
        <end position="163"/>
    </location>
</feature>
<keyword evidence="2" id="KW-1133">Transmembrane helix</keyword>
<sequence length="223" mass="24431">MPRKPQDNNPDGLEGYVPYENHGDRKTNLYSRPWHIAKIAIRGCNIAFSTIVIGITLNKLVTIGYSSPYLLLFSGIPGVVAILWDVSELITICARGGRKGIHPGAHVGLHLIFCVVFAIGVVCEALFSVYSFHWSVATQEYVALAFTCLLLLNHFILFVRACIETSQRNSSAPIYMVPASMTTPQQQHDTLHEKGQISDPNVPKETTAPLGSDGTYYGPGSLD</sequence>
<proteinExistence type="predicted"/>